<feature type="domain" description="Nbr1 FW" evidence="1">
    <location>
        <begin position="122"/>
        <end position="210"/>
    </location>
</feature>
<dbReference type="CDD" id="cd14947">
    <property type="entry name" value="NBR1_like"/>
    <property type="match status" value="1"/>
</dbReference>
<evidence type="ECO:0000313" key="2">
    <source>
        <dbReference type="EMBL" id="KPL76524.1"/>
    </source>
</evidence>
<dbReference type="AlphaFoldDB" id="A0A0P6X9W5"/>
<dbReference type="Pfam" id="PF16158">
    <property type="entry name" value="N_BRCA1_IG"/>
    <property type="match status" value="1"/>
</dbReference>
<dbReference type="InterPro" id="IPR013783">
    <property type="entry name" value="Ig-like_fold"/>
</dbReference>
<sequence>MKVSIWDILSVVGLLALIGLVLVFAQILINPSSALNPFPPPELPPTIELPSATPTQRSLPPTWTATVSALIMPTLAPSSTPLPTATRFTVATWTPSPTPTPLATSTPTPGPNQARLISQNPPDGAVLSPGQEFDMVWKVENNGTNTWDKDDYTFRYSSGQEIHKYDEYALREDVSPGERYDFIVDMAAPNEKGSYSLAWKLVDEDGKTFYTMTFSFRVQ</sequence>
<dbReference type="OrthoDB" id="157142at2"/>
<accession>A0A0P6X9W5</accession>
<gene>
    <name evidence="2" type="ORF">ADN00_11180</name>
</gene>
<dbReference type="EMBL" id="LGCL01000025">
    <property type="protein sequence ID" value="KPL76524.1"/>
    <property type="molecule type" value="Genomic_DNA"/>
</dbReference>
<evidence type="ECO:0000259" key="1">
    <source>
        <dbReference type="Pfam" id="PF16158"/>
    </source>
</evidence>
<dbReference type="Gene3D" id="2.60.40.10">
    <property type="entry name" value="Immunoglobulins"/>
    <property type="match status" value="1"/>
</dbReference>
<protein>
    <recommendedName>
        <fullName evidence="1">Nbr1 FW domain-containing protein</fullName>
    </recommendedName>
</protein>
<dbReference type="Proteomes" id="UP000050417">
    <property type="component" value="Unassembled WGS sequence"/>
</dbReference>
<keyword evidence="3" id="KW-1185">Reference proteome</keyword>
<evidence type="ECO:0000313" key="3">
    <source>
        <dbReference type="Proteomes" id="UP000050417"/>
    </source>
</evidence>
<dbReference type="STRING" id="1134406.ADN00_11180"/>
<reference evidence="2 3" key="1">
    <citation type="submission" date="2015-07" db="EMBL/GenBank/DDBJ databases">
        <title>Genome sequence of Ornatilinea apprima DSM 23815.</title>
        <authorList>
            <person name="Hemp J."/>
            <person name="Ward L.M."/>
            <person name="Pace L.A."/>
            <person name="Fischer W.W."/>
        </authorList>
    </citation>
    <scope>NUCLEOTIDE SEQUENCE [LARGE SCALE GENOMIC DNA]</scope>
    <source>
        <strain evidence="2 3">P3M-1</strain>
    </source>
</reference>
<organism evidence="2 3">
    <name type="scientific">Ornatilinea apprima</name>
    <dbReference type="NCBI Taxonomy" id="1134406"/>
    <lineage>
        <taxon>Bacteria</taxon>
        <taxon>Bacillati</taxon>
        <taxon>Chloroflexota</taxon>
        <taxon>Anaerolineae</taxon>
        <taxon>Anaerolineales</taxon>
        <taxon>Anaerolineaceae</taxon>
        <taxon>Ornatilinea</taxon>
    </lineage>
</organism>
<comment type="caution">
    <text evidence="2">The sequence shown here is derived from an EMBL/GenBank/DDBJ whole genome shotgun (WGS) entry which is preliminary data.</text>
</comment>
<dbReference type="PANTHER" id="PTHR20930:SF0">
    <property type="entry name" value="PROTEIN ILRUN"/>
    <property type="match status" value="1"/>
</dbReference>
<dbReference type="PANTHER" id="PTHR20930">
    <property type="entry name" value="OVARIAN CARCINOMA ANTIGEN CA125-RELATED"/>
    <property type="match status" value="1"/>
</dbReference>
<dbReference type="InterPro" id="IPR032350">
    <property type="entry name" value="Nbr1_FW"/>
</dbReference>
<dbReference type="RefSeq" id="WP_075063097.1">
    <property type="nucleotide sequence ID" value="NZ_LGCL01000025.1"/>
</dbReference>
<name>A0A0P6X9W5_9CHLR</name>
<proteinExistence type="predicted"/>